<accession>A0A147EP88</accession>
<proteinExistence type="predicted"/>
<evidence type="ECO:0000313" key="2">
    <source>
        <dbReference type="EMBL" id="KTR86351.1"/>
    </source>
</evidence>
<protein>
    <submittedName>
        <fullName evidence="2">Uncharacterized protein</fullName>
    </submittedName>
</protein>
<dbReference type="Proteomes" id="UP000070810">
    <property type="component" value="Unassembled WGS sequence"/>
</dbReference>
<gene>
    <name evidence="2" type="ORF">NS354_05355</name>
</gene>
<keyword evidence="1" id="KW-1133">Transmembrane helix</keyword>
<organism evidence="2 3">
    <name type="scientific">Leucobacter chromiiresistens</name>
    <dbReference type="NCBI Taxonomy" id="1079994"/>
    <lineage>
        <taxon>Bacteria</taxon>
        <taxon>Bacillati</taxon>
        <taxon>Actinomycetota</taxon>
        <taxon>Actinomycetes</taxon>
        <taxon>Micrococcales</taxon>
        <taxon>Microbacteriaceae</taxon>
        <taxon>Leucobacter</taxon>
    </lineage>
</organism>
<dbReference type="RefSeq" id="WP_058593555.1">
    <property type="nucleotide sequence ID" value="NZ_LDRK01000024.1"/>
</dbReference>
<evidence type="ECO:0000313" key="3">
    <source>
        <dbReference type="Proteomes" id="UP000070810"/>
    </source>
</evidence>
<keyword evidence="1" id="KW-0812">Transmembrane</keyword>
<reference evidence="2 3" key="1">
    <citation type="journal article" date="2016" name="Front. Microbiol.">
        <title>Genomic Resource of Rice Seed Associated Bacteria.</title>
        <authorList>
            <person name="Midha S."/>
            <person name="Bansal K."/>
            <person name="Sharma S."/>
            <person name="Kumar N."/>
            <person name="Patil P.P."/>
            <person name="Chaudhry V."/>
            <person name="Patil P.B."/>
        </authorList>
    </citation>
    <scope>NUCLEOTIDE SEQUENCE [LARGE SCALE GENOMIC DNA]</scope>
    <source>
        <strain evidence="2 3">NS354</strain>
    </source>
</reference>
<dbReference type="OrthoDB" id="5125396at2"/>
<dbReference type="EMBL" id="LDRK01000024">
    <property type="protein sequence ID" value="KTR86351.1"/>
    <property type="molecule type" value="Genomic_DNA"/>
</dbReference>
<feature type="transmembrane region" description="Helical" evidence="1">
    <location>
        <begin position="36"/>
        <end position="55"/>
    </location>
</feature>
<keyword evidence="1" id="KW-0472">Membrane</keyword>
<sequence>MTSSRAGIAVRGVAAAALATFVALLSHVAGGGDPPGIIGLAAPLILSAFVCVGLAGRKPSLLRLAIGVAISQFLFHALFVLGAPHSPSSAALAQPHHAHALAPGWDLSGAQSVHLAQASSDMWVAHALACALTVVALHRAETVLASLANLAQLLLARIIPAAPIAALCTPPATGDTVPPRVDVPTLPIGVYASVTAHRGPPALGPFS</sequence>
<dbReference type="AlphaFoldDB" id="A0A147EP88"/>
<evidence type="ECO:0000256" key="1">
    <source>
        <dbReference type="SAM" id="Phobius"/>
    </source>
</evidence>
<feature type="transmembrane region" description="Helical" evidence="1">
    <location>
        <begin position="62"/>
        <end position="83"/>
    </location>
</feature>
<comment type="caution">
    <text evidence="2">The sequence shown here is derived from an EMBL/GenBank/DDBJ whole genome shotgun (WGS) entry which is preliminary data.</text>
</comment>
<keyword evidence="3" id="KW-1185">Reference proteome</keyword>
<feature type="transmembrane region" description="Helical" evidence="1">
    <location>
        <begin position="12"/>
        <end position="30"/>
    </location>
</feature>
<dbReference type="PATRIC" id="fig|1079994.3.peg.1159"/>
<name>A0A147EP88_9MICO</name>